<evidence type="ECO:0000256" key="12">
    <source>
        <dbReference type="ARBA" id="ARBA00023125"/>
    </source>
</evidence>
<dbReference type="InterPro" id="IPR006310">
    <property type="entry name" value="DinG"/>
</dbReference>
<gene>
    <name evidence="15 16" type="primary">dinG</name>
    <name evidence="18" type="ORF">LX24_00045</name>
</gene>
<dbReference type="InterPro" id="IPR012337">
    <property type="entry name" value="RNaseH-like_sf"/>
</dbReference>
<evidence type="ECO:0000256" key="13">
    <source>
        <dbReference type="ARBA" id="ARBA00023204"/>
    </source>
</evidence>
<dbReference type="SMART" id="SM00488">
    <property type="entry name" value="DEXDc2"/>
    <property type="match status" value="1"/>
</dbReference>
<keyword evidence="9 15" id="KW-0067">ATP-binding</keyword>
<evidence type="ECO:0000256" key="3">
    <source>
        <dbReference type="ARBA" id="ARBA00022723"/>
    </source>
</evidence>
<dbReference type="GO" id="GO:0003887">
    <property type="term" value="F:DNA-directed DNA polymerase activity"/>
    <property type="evidence" value="ECO:0007669"/>
    <property type="project" value="InterPro"/>
</dbReference>
<evidence type="ECO:0000313" key="18">
    <source>
        <dbReference type="EMBL" id="TYO97763.1"/>
    </source>
</evidence>
<keyword evidence="5" id="KW-0227">DNA damage</keyword>
<evidence type="ECO:0000256" key="4">
    <source>
        <dbReference type="ARBA" id="ARBA00022741"/>
    </source>
</evidence>
<sequence>MLNFIACDLETTGLDPANDKIIEIAMVKVVNGKIVDTFNTLVNPQCKIPLKIKRLTGIEDKHLATSPTMEQVAPSVYNFMEQCPLVGHNIDFDRSFLTANLGQLPFTQNVDTLEFARLILPGLPSYSLANLVQFLQLQQKPLHRALDDALAATDLFFALKKKTEALPRDVLLQLLPLLQYGHSTLAHIFESIIKDKIKIIPDGKITKGIPFKEPVIIEQNTGHITPEIHNQNHFQIEHLLGPQSPLVQLLPNYQHRNEQVKMARAVARSLEEQKILLVEAGTGTGKSIAYLLPTLLWAIKHDQRAVIATNTITLQEQIWHKDIPLLKNMLKLPFQAALLKGRSNYICLRRFINLITHPANVTANEATLLARIFTWLQYTDTGDKSELNLFGQDNDTWQQLCSERDTCLGGSCRWFTRYCFVTRARRNAENAHLVIINHSLLFADIVSEISILPEHGAVIMDEAHNIEETAAKHMGKNISLADLLQWLAITSKSIKKFNELAPPQDGHRWLEAVKKAEEAKYQLQHSINTFFYLFIKTIHKHNPNQGYYQIRVRLHQENSILADTEAEYQNMIFHMRNYLSCLKLLANWLEIWAVTNNAWEEKLQDINISYTAGNGYLADLEFILKSPEENYVCWVEAPNSGAPLDKNNYHCTLHATPIDISAILHEHFFNKPKTVVLTSATLAVNNSFDHFIQQCGLNRMPDNALQRIIVQSPFNYEQQCLLCIADNLPENNTRDYMKILTDTIYKLTIATEGRTLVLFTSHKLLRETYHRIKSLLDEADICVLGQGLDGSRSKLVNEFYQNKRSVLFGALSFWEGIDIPGDALVNVIIVKLPFAPPDDPVLEARNEKVAAQGHNSFYSISLPNAVIRFKQGFGRLIRSEQDRGVVIVLDKRIIKKRYGQIFLNSLPVKSYMSGDIDEIKHKLINWLGLNC</sequence>
<dbReference type="GO" id="GO:0003678">
    <property type="term" value="F:DNA helicase activity"/>
    <property type="evidence" value="ECO:0007669"/>
    <property type="project" value="InterPro"/>
</dbReference>
<dbReference type="InterPro" id="IPR045028">
    <property type="entry name" value="DinG/Rad3-like"/>
</dbReference>
<reference evidence="18 19" key="1">
    <citation type="submission" date="2019-07" db="EMBL/GenBank/DDBJ databases">
        <title>Genomic Encyclopedia of Type Strains, Phase I: the one thousand microbial genomes (KMG-I) project.</title>
        <authorList>
            <person name="Kyrpides N."/>
        </authorList>
    </citation>
    <scope>NUCLEOTIDE SEQUENCE [LARGE SCALE GENOMIC DNA]</scope>
    <source>
        <strain evidence="18 19">DSM 6562</strain>
    </source>
</reference>
<dbReference type="PROSITE" id="PS51193">
    <property type="entry name" value="HELICASE_ATP_BIND_2"/>
    <property type="match status" value="1"/>
</dbReference>
<keyword evidence="11" id="KW-0411">Iron-sulfur</keyword>
<keyword evidence="14" id="KW-0413">Isomerase</keyword>
<dbReference type="GO" id="GO:0051539">
    <property type="term" value="F:4 iron, 4 sulfur cluster binding"/>
    <property type="evidence" value="ECO:0007669"/>
    <property type="project" value="UniProtKB-KW"/>
</dbReference>
<dbReference type="GO" id="GO:0046872">
    <property type="term" value="F:metal ion binding"/>
    <property type="evidence" value="ECO:0007669"/>
    <property type="project" value="UniProtKB-KW"/>
</dbReference>
<dbReference type="InterPro" id="IPR006555">
    <property type="entry name" value="ATP-dep_Helicase_C"/>
</dbReference>
<keyword evidence="19" id="KW-1185">Reference proteome</keyword>
<dbReference type="Pfam" id="PF00929">
    <property type="entry name" value="RNase_T"/>
    <property type="match status" value="1"/>
</dbReference>
<dbReference type="GO" id="GO:0005524">
    <property type="term" value="F:ATP binding"/>
    <property type="evidence" value="ECO:0007669"/>
    <property type="project" value="UniProtKB-UniRule"/>
</dbReference>
<dbReference type="InterPro" id="IPR011545">
    <property type="entry name" value="DEAD/DEAH_box_helicase_dom"/>
</dbReference>
<evidence type="ECO:0000256" key="16">
    <source>
        <dbReference type="RuleBase" id="RU364106"/>
    </source>
</evidence>
<keyword evidence="3" id="KW-0479">Metal-binding</keyword>
<organism evidence="18 19">
    <name type="scientific">Desulfallas thermosapovorans DSM 6562</name>
    <dbReference type="NCBI Taxonomy" id="1121431"/>
    <lineage>
        <taxon>Bacteria</taxon>
        <taxon>Bacillati</taxon>
        <taxon>Bacillota</taxon>
        <taxon>Clostridia</taxon>
        <taxon>Eubacteriales</taxon>
        <taxon>Desulfallaceae</taxon>
        <taxon>Desulfallas</taxon>
    </lineage>
</organism>
<dbReference type="GO" id="GO:0003677">
    <property type="term" value="F:DNA binding"/>
    <property type="evidence" value="ECO:0007669"/>
    <property type="project" value="UniProtKB-KW"/>
</dbReference>
<dbReference type="RefSeq" id="WP_166510135.1">
    <property type="nucleotide sequence ID" value="NZ_VNHM01000001.1"/>
</dbReference>
<dbReference type="Pfam" id="PF06733">
    <property type="entry name" value="DEAD_2"/>
    <property type="match status" value="1"/>
</dbReference>
<dbReference type="SUPFAM" id="SSF53098">
    <property type="entry name" value="Ribonuclease H-like"/>
    <property type="match status" value="1"/>
</dbReference>
<dbReference type="InterPro" id="IPR010614">
    <property type="entry name" value="RAD3-like_helicase_DEAD"/>
</dbReference>
<dbReference type="InterPro" id="IPR036397">
    <property type="entry name" value="RNaseH_sf"/>
</dbReference>
<evidence type="ECO:0000313" key="19">
    <source>
        <dbReference type="Proteomes" id="UP000323166"/>
    </source>
</evidence>
<dbReference type="InterPro" id="IPR013520">
    <property type="entry name" value="Ribonucl_H"/>
</dbReference>
<dbReference type="InterPro" id="IPR006054">
    <property type="entry name" value="DnaQ"/>
</dbReference>
<evidence type="ECO:0000256" key="10">
    <source>
        <dbReference type="ARBA" id="ARBA00023004"/>
    </source>
</evidence>
<evidence type="ECO:0000256" key="11">
    <source>
        <dbReference type="ARBA" id="ARBA00023014"/>
    </source>
</evidence>
<dbReference type="SUPFAM" id="SSF52540">
    <property type="entry name" value="P-loop containing nucleoside triphosphate hydrolases"/>
    <property type="match status" value="2"/>
</dbReference>
<accession>A0A5S4ZXH2</accession>
<dbReference type="InterPro" id="IPR014013">
    <property type="entry name" value="Helic_SF1/SF2_ATP-bd_DinG/Rad3"/>
</dbReference>
<dbReference type="EMBL" id="VNHM01000001">
    <property type="protein sequence ID" value="TYO97763.1"/>
    <property type="molecule type" value="Genomic_DNA"/>
</dbReference>
<dbReference type="CDD" id="cd06127">
    <property type="entry name" value="DEDDh"/>
    <property type="match status" value="1"/>
</dbReference>
<dbReference type="EC" id="3.1.-.-" evidence="15 16"/>
<dbReference type="FunFam" id="3.40.50.300:FF:000437">
    <property type="entry name" value="ATP-dependent DNA helicase DinG"/>
    <property type="match status" value="1"/>
</dbReference>
<feature type="short sequence motif" description="DEAH box" evidence="15">
    <location>
        <begin position="461"/>
        <end position="464"/>
    </location>
</feature>
<dbReference type="GO" id="GO:0008408">
    <property type="term" value="F:3'-5' exonuclease activity"/>
    <property type="evidence" value="ECO:0007669"/>
    <property type="project" value="UniProtKB-UniRule"/>
</dbReference>
<keyword evidence="2 15" id="KW-0540">Nuclease</keyword>
<evidence type="ECO:0000256" key="5">
    <source>
        <dbReference type="ARBA" id="ARBA00022763"/>
    </source>
</evidence>
<keyword evidence="8 15" id="KW-0269">Exonuclease</keyword>
<dbReference type="Gene3D" id="3.40.50.300">
    <property type="entry name" value="P-loop containing nucleotide triphosphate hydrolases"/>
    <property type="match status" value="2"/>
</dbReference>
<evidence type="ECO:0000256" key="14">
    <source>
        <dbReference type="ARBA" id="ARBA00023235"/>
    </source>
</evidence>
<feature type="domain" description="Helicase ATP-binding" evidence="17">
    <location>
        <begin position="245"/>
        <end position="507"/>
    </location>
</feature>
<name>A0A5S4ZXH2_9FIRM</name>
<keyword evidence="7 18" id="KW-0347">Helicase</keyword>
<keyword evidence="6 15" id="KW-0378">Hydrolase</keyword>
<keyword evidence="4 15" id="KW-0547">Nucleotide-binding</keyword>
<dbReference type="HAMAP" id="MF_02206">
    <property type="entry name" value="DinG_exonucl"/>
    <property type="match status" value="1"/>
</dbReference>
<dbReference type="GO" id="GO:0006281">
    <property type="term" value="P:DNA repair"/>
    <property type="evidence" value="ECO:0007669"/>
    <property type="project" value="UniProtKB-KW"/>
</dbReference>
<comment type="similarity">
    <text evidence="15 16">Belongs to the helicase family. DinG subfamily. Type 2 sub-subfamily.</text>
</comment>
<dbReference type="NCBIfam" id="TIGR00573">
    <property type="entry name" value="dnaq"/>
    <property type="match status" value="1"/>
</dbReference>
<evidence type="ECO:0000256" key="8">
    <source>
        <dbReference type="ARBA" id="ARBA00022839"/>
    </source>
</evidence>
<dbReference type="AlphaFoldDB" id="A0A5S4ZXH2"/>
<feature type="binding site" evidence="15">
    <location>
        <begin position="280"/>
        <end position="287"/>
    </location>
    <ligand>
        <name>ATP</name>
        <dbReference type="ChEBI" id="CHEBI:30616"/>
    </ligand>
</feature>
<evidence type="ECO:0000259" key="17">
    <source>
        <dbReference type="PROSITE" id="PS51193"/>
    </source>
</evidence>
<evidence type="ECO:0000256" key="1">
    <source>
        <dbReference type="ARBA" id="ARBA00022485"/>
    </source>
</evidence>
<dbReference type="Gene3D" id="3.30.420.10">
    <property type="entry name" value="Ribonuclease H-like superfamily/Ribonuclease H"/>
    <property type="match status" value="1"/>
</dbReference>
<dbReference type="SMART" id="SM00479">
    <property type="entry name" value="EXOIII"/>
    <property type="match status" value="1"/>
</dbReference>
<dbReference type="FunFam" id="3.30.420.10:FF:000045">
    <property type="entry name" value="3'-5' exonuclease DinG"/>
    <property type="match status" value="1"/>
</dbReference>
<evidence type="ECO:0000256" key="9">
    <source>
        <dbReference type="ARBA" id="ARBA00022840"/>
    </source>
</evidence>
<keyword evidence="10" id="KW-0408">Iron</keyword>
<evidence type="ECO:0000256" key="6">
    <source>
        <dbReference type="ARBA" id="ARBA00022801"/>
    </source>
</evidence>
<comment type="function">
    <text evidence="15 16">3'-5' exonuclease.</text>
</comment>
<evidence type="ECO:0000256" key="7">
    <source>
        <dbReference type="ARBA" id="ARBA00022806"/>
    </source>
</evidence>
<dbReference type="InterPro" id="IPR027417">
    <property type="entry name" value="P-loop_NTPase"/>
</dbReference>
<comment type="caution">
    <text evidence="18">The sequence shown here is derived from an EMBL/GenBank/DDBJ whole genome shotgun (WGS) entry which is preliminary data.</text>
</comment>
<keyword evidence="13" id="KW-0234">DNA repair</keyword>
<keyword evidence="12" id="KW-0238">DNA-binding</keyword>
<dbReference type="Pfam" id="PF13307">
    <property type="entry name" value="Helicase_C_2"/>
    <property type="match status" value="1"/>
</dbReference>
<dbReference type="PANTHER" id="PTHR11472">
    <property type="entry name" value="DNA REPAIR DEAD HELICASE RAD3/XP-D SUBFAMILY MEMBER"/>
    <property type="match status" value="1"/>
</dbReference>
<evidence type="ECO:0000256" key="2">
    <source>
        <dbReference type="ARBA" id="ARBA00022722"/>
    </source>
</evidence>
<evidence type="ECO:0000256" key="15">
    <source>
        <dbReference type="HAMAP-Rule" id="MF_02206"/>
    </source>
</evidence>
<protein>
    <recommendedName>
        <fullName evidence="15 16">3'-5' exonuclease DinG</fullName>
        <ecNumber evidence="15 16">3.1.-.-</ecNumber>
    </recommendedName>
</protein>
<dbReference type="Pfam" id="PF00270">
    <property type="entry name" value="DEAD"/>
    <property type="match status" value="1"/>
</dbReference>
<dbReference type="Proteomes" id="UP000323166">
    <property type="component" value="Unassembled WGS sequence"/>
</dbReference>
<dbReference type="InterPro" id="IPR006554">
    <property type="entry name" value="Helicase-like_DEXD_c2"/>
</dbReference>
<dbReference type="GO" id="GO:0016818">
    <property type="term" value="F:hydrolase activity, acting on acid anhydrides, in phosphorus-containing anhydrides"/>
    <property type="evidence" value="ECO:0007669"/>
    <property type="project" value="InterPro"/>
</dbReference>
<dbReference type="GO" id="GO:0006260">
    <property type="term" value="P:DNA replication"/>
    <property type="evidence" value="ECO:0007669"/>
    <property type="project" value="InterPro"/>
</dbReference>
<dbReference type="NCBIfam" id="TIGR01407">
    <property type="entry name" value="dinG_rel"/>
    <property type="match status" value="1"/>
</dbReference>
<dbReference type="SMART" id="SM00491">
    <property type="entry name" value="HELICc2"/>
    <property type="match status" value="1"/>
</dbReference>
<keyword evidence="1" id="KW-0004">4Fe-4S</keyword>
<proteinExistence type="inferred from homology"/>
<dbReference type="PANTHER" id="PTHR11472:SF34">
    <property type="entry name" value="REGULATOR OF TELOMERE ELONGATION HELICASE 1"/>
    <property type="match status" value="1"/>
</dbReference>